<evidence type="ECO:0000313" key="3">
    <source>
        <dbReference type="Proteomes" id="UP000019140"/>
    </source>
</evidence>
<dbReference type="EMBL" id="AZHX01001327">
    <property type="protein sequence ID" value="ETX04006.1"/>
    <property type="molecule type" value="Genomic_DNA"/>
</dbReference>
<accession>W4M223</accession>
<gene>
    <name evidence="2" type="ORF">ETSY2_31265</name>
</gene>
<evidence type="ECO:0000313" key="2">
    <source>
        <dbReference type="EMBL" id="ETX04006.1"/>
    </source>
</evidence>
<organism evidence="2 3">
    <name type="scientific">Candidatus Entotheonella gemina</name>
    <dbReference type="NCBI Taxonomy" id="1429439"/>
    <lineage>
        <taxon>Bacteria</taxon>
        <taxon>Pseudomonadati</taxon>
        <taxon>Nitrospinota/Tectimicrobiota group</taxon>
        <taxon>Candidatus Tectimicrobiota</taxon>
        <taxon>Candidatus Entotheonellia</taxon>
        <taxon>Candidatus Entotheonellales</taxon>
        <taxon>Candidatus Entotheonellaceae</taxon>
        <taxon>Candidatus Entotheonella</taxon>
    </lineage>
</organism>
<dbReference type="Gene3D" id="3.10.450.40">
    <property type="match status" value="1"/>
</dbReference>
<dbReference type="HOGENOM" id="CLU_133204_0_0_7"/>
<comment type="caution">
    <text evidence="2">The sequence shown here is derived from an EMBL/GenBank/DDBJ whole genome shotgun (WGS) entry which is preliminary data.</text>
</comment>
<dbReference type="SUPFAM" id="SSF160719">
    <property type="entry name" value="gpW/gp25-like"/>
    <property type="match status" value="1"/>
</dbReference>
<proteinExistence type="predicted"/>
<sequence>MAEDQQFLGTGWGFPITFEHQGRSLRMASAEDDIRQSLHILLSTGVGERVLRPTFGWKRDALVFEPLSTSFATYLKREIETAILFFEPRIELNTLSFDRAAEGEGRIDIRLDYTIRTTNTRSNLVYPFYLDEATNA</sequence>
<reference evidence="2 3" key="1">
    <citation type="journal article" date="2014" name="Nature">
        <title>An environmental bacterial taxon with a large and distinct metabolic repertoire.</title>
        <authorList>
            <person name="Wilson M.C."/>
            <person name="Mori T."/>
            <person name="Ruckert C."/>
            <person name="Uria A.R."/>
            <person name="Helf M.J."/>
            <person name="Takada K."/>
            <person name="Gernert C."/>
            <person name="Steffens U.A."/>
            <person name="Heycke N."/>
            <person name="Schmitt S."/>
            <person name="Rinke C."/>
            <person name="Helfrich E.J."/>
            <person name="Brachmann A.O."/>
            <person name="Gurgui C."/>
            <person name="Wakimoto T."/>
            <person name="Kracht M."/>
            <person name="Crusemann M."/>
            <person name="Hentschel U."/>
            <person name="Abe I."/>
            <person name="Matsunaga S."/>
            <person name="Kalinowski J."/>
            <person name="Takeyama H."/>
            <person name="Piel J."/>
        </authorList>
    </citation>
    <scope>NUCLEOTIDE SEQUENCE [LARGE SCALE GENOMIC DNA]</scope>
    <source>
        <strain evidence="3">TSY2</strain>
    </source>
</reference>
<keyword evidence="3" id="KW-1185">Reference proteome</keyword>
<dbReference type="Proteomes" id="UP000019140">
    <property type="component" value="Unassembled WGS sequence"/>
</dbReference>
<dbReference type="InterPro" id="IPR007048">
    <property type="entry name" value="IraD/Gp25-like"/>
</dbReference>
<dbReference type="Pfam" id="PF04965">
    <property type="entry name" value="GPW_gp25"/>
    <property type="match status" value="1"/>
</dbReference>
<feature type="domain" description="IraD/Gp25-like" evidence="1">
    <location>
        <begin position="29"/>
        <end position="119"/>
    </location>
</feature>
<name>W4M223_9BACT</name>
<evidence type="ECO:0000259" key="1">
    <source>
        <dbReference type="Pfam" id="PF04965"/>
    </source>
</evidence>
<dbReference type="AlphaFoldDB" id="W4M223"/>
<protein>
    <recommendedName>
        <fullName evidence="1">IraD/Gp25-like domain-containing protein</fullName>
    </recommendedName>
</protein>